<dbReference type="Pfam" id="PF01556">
    <property type="entry name" value="DnaJ_C"/>
    <property type="match status" value="1"/>
</dbReference>
<dbReference type="EMBL" id="LATL02000301">
    <property type="protein sequence ID" value="KKD36869.1"/>
    <property type="molecule type" value="Genomic_DNA"/>
</dbReference>
<name>A0A0F5YD77_9CYAN</name>
<dbReference type="InterPro" id="IPR002939">
    <property type="entry name" value="DnaJ_C"/>
</dbReference>
<dbReference type="InterPro" id="IPR001623">
    <property type="entry name" value="DnaJ_domain"/>
</dbReference>
<dbReference type="FunFam" id="2.60.260.20:FF:000013">
    <property type="entry name" value="DnaJ subfamily B member 11"/>
    <property type="match status" value="1"/>
</dbReference>
<evidence type="ECO:0000256" key="1">
    <source>
        <dbReference type="ARBA" id="ARBA00023186"/>
    </source>
</evidence>
<dbReference type="Gene3D" id="2.60.260.20">
    <property type="entry name" value="Urease metallochaperone UreE, N-terminal domain"/>
    <property type="match status" value="2"/>
</dbReference>
<dbReference type="OrthoDB" id="9779889at2"/>
<evidence type="ECO:0000259" key="2">
    <source>
        <dbReference type="PROSITE" id="PS50076"/>
    </source>
</evidence>
<dbReference type="GO" id="GO:0005737">
    <property type="term" value="C:cytoplasm"/>
    <property type="evidence" value="ECO:0007669"/>
    <property type="project" value="TreeGrafter"/>
</dbReference>
<dbReference type="PANTHER" id="PTHR43096:SF48">
    <property type="entry name" value="CHAPERONE PROTEIN DNAJ"/>
    <property type="match status" value="1"/>
</dbReference>
<evidence type="ECO:0000313" key="3">
    <source>
        <dbReference type="EMBL" id="KKD36869.1"/>
    </source>
</evidence>
<dbReference type="CDD" id="cd10747">
    <property type="entry name" value="DnaJ_C"/>
    <property type="match status" value="1"/>
</dbReference>
<dbReference type="Proteomes" id="UP000033607">
    <property type="component" value="Unassembled WGS sequence"/>
</dbReference>
<dbReference type="InterPro" id="IPR018253">
    <property type="entry name" value="DnaJ_domain_CS"/>
</dbReference>
<dbReference type="SMART" id="SM00271">
    <property type="entry name" value="DnaJ"/>
    <property type="match status" value="1"/>
</dbReference>
<dbReference type="RefSeq" id="WP_046279865.1">
    <property type="nucleotide sequence ID" value="NZ_LATL02000301.1"/>
</dbReference>
<feature type="domain" description="J" evidence="2">
    <location>
        <begin position="8"/>
        <end position="73"/>
    </location>
</feature>
<gene>
    <name evidence="3" type="ORF">WN50_17530</name>
</gene>
<dbReference type="InterPro" id="IPR008971">
    <property type="entry name" value="HSP40/DnaJ_pept-bd"/>
</dbReference>
<reference evidence="3 4" key="1">
    <citation type="submission" date="2015-06" db="EMBL/GenBank/DDBJ databases">
        <title>Draft genome assembly of filamentous brackish cyanobacterium Limnoraphis robusta strain CS-951.</title>
        <authorList>
            <person name="Willis A."/>
            <person name="Parks M."/>
            <person name="Burford M.A."/>
        </authorList>
    </citation>
    <scope>NUCLEOTIDE SEQUENCE [LARGE SCALE GENOMIC DNA]</scope>
    <source>
        <strain evidence="3 4">CS-951</strain>
    </source>
</reference>
<evidence type="ECO:0000313" key="4">
    <source>
        <dbReference type="Proteomes" id="UP000033607"/>
    </source>
</evidence>
<dbReference type="GO" id="GO:0051082">
    <property type="term" value="F:unfolded protein binding"/>
    <property type="evidence" value="ECO:0007669"/>
    <property type="project" value="InterPro"/>
</dbReference>
<dbReference type="SUPFAM" id="SSF49493">
    <property type="entry name" value="HSP40/DnaJ peptide-binding domain"/>
    <property type="match status" value="2"/>
</dbReference>
<protein>
    <submittedName>
        <fullName evidence="3">Molecular chaperone DnaJ</fullName>
    </submittedName>
</protein>
<dbReference type="PATRIC" id="fig|1637645.4.peg.5903"/>
<dbReference type="GO" id="GO:0042026">
    <property type="term" value="P:protein refolding"/>
    <property type="evidence" value="ECO:0007669"/>
    <property type="project" value="TreeGrafter"/>
</dbReference>
<comment type="caution">
    <text evidence="3">The sequence shown here is derived from an EMBL/GenBank/DDBJ whole genome shotgun (WGS) entry which is preliminary data.</text>
</comment>
<dbReference type="InterPro" id="IPR036869">
    <property type="entry name" value="J_dom_sf"/>
</dbReference>
<keyword evidence="1" id="KW-0143">Chaperone</keyword>
<sequence length="329" mass="36425">MPKTDYKDYYAVLGIPKNASSDEIKKAYRRLARQYHPDLNPGNKEAEQRFKDINEANEVLSDPDKRKKYDQFGQYWSQAGEGGVPGGGFDFDFSQYGDFDDFINELLGRFGGVGGGSRRTYGYRTSSQTGSSIPNDPFGDLFGGGGYAQVPQRDFEASITLTFSEAFNGVLKQFKLDDEMIKVRIPPGVKPGTRIRVKGKGGVNATTQQRGDLYLIVDLQPHPFFQFDGDNIVCEVPIRPDEAILGGQIQVPTPDGLVTLKVPAGVDSGQSLRLRGKGWIYPKGGRSDQIVKLKVVVPKNISSQEQELYEKISQVSQFNPRTHLGGMQL</sequence>
<dbReference type="AlphaFoldDB" id="A0A0F5YD77"/>
<dbReference type="FunFam" id="1.10.287.110:FF:000067">
    <property type="entry name" value="Chaperone DnaJ domain protein"/>
    <property type="match status" value="1"/>
</dbReference>
<organism evidence="3 4">
    <name type="scientific">Limnoraphis robusta CS-951</name>
    <dbReference type="NCBI Taxonomy" id="1637645"/>
    <lineage>
        <taxon>Bacteria</taxon>
        <taxon>Bacillati</taxon>
        <taxon>Cyanobacteriota</taxon>
        <taxon>Cyanophyceae</taxon>
        <taxon>Oscillatoriophycideae</taxon>
        <taxon>Oscillatoriales</taxon>
        <taxon>Sirenicapillariaceae</taxon>
        <taxon>Limnoraphis</taxon>
    </lineage>
</organism>
<proteinExistence type="predicted"/>
<dbReference type="PROSITE" id="PS00636">
    <property type="entry name" value="DNAJ_1"/>
    <property type="match status" value="1"/>
</dbReference>
<dbReference type="SUPFAM" id="SSF46565">
    <property type="entry name" value="Chaperone J-domain"/>
    <property type="match status" value="1"/>
</dbReference>
<dbReference type="Pfam" id="PF00226">
    <property type="entry name" value="DnaJ"/>
    <property type="match status" value="1"/>
</dbReference>
<dbReference type="PRINTS" id="PR00625">
    <property type="entry name" value="JDOMAIN"/>
</dbReference>
<dbReference type="CDD" id="cd06257">
    <property type="entry name" value="DnaJ"/>
    <property type="match status" value="1"/>
</dbReference>
<dbReference type="PROSITE" id="PS50076">
    <property type="entry name" value="DNAJ_2"/>
    <property type="match status" value="1"/>
</dbReference>
<dbReference type="Gene3D" id="1.10.287.110">
    <property type="entry name" value="DnaJ domain"/>
    <property type="match status" value="1"/>
</dbReference>
<accession>A0A0F5YD77</accession>
<dbReference type="PANTHER" id="PTHR43096">
    <property type="entry name" value="DNAJ HOMOLOG 1, MITOCHONDRIAL-RELATED"/>
    <property type="match status" value="1"/>
</dbReference>